<sequence length="239" mass="26893">MAQVSALKRAESEKAYNLVGQRIGRKGQATREKILSAALRIIESSDDAPITLSGVARDVSVGMTTLYLYFPDLGDLVLAVLNRVMDAADSAFTDQLRKRWPDQSLRESCSKFLHAHFAFWRAHARILHMRNSYADAGDVRFLKYRGQVSTPLINFLIFQMDGQPQSHVTPNGYIATLLLTWFERIATVVTNPTFHTAARNSGVTDEPDYIDHLIETEADLIALIVRHQRDINKPSHEGK</sequence>
<name>A0ABQ6A4Q2_9PROT</name>
<comment type="caution">
    <text evidence="4">The sequence shown here is derived from an EMBL/GenBank/DDBJ whole genome shotgun (WGS) entry which is preliminary data.</text>
</comment>
<reference evidence="5" key="1">
    <citation type="journal article" date="2019" name="Int. J. Syst. Evol. Microbiol.">
        <title>The Global Catalogue of Microorganisms (GCM) 10K type strain sequencing project: providing services to taxonomists for standard genome sequencing and annotation.</title>
        <authorList>
            <consortium name="The Broad Institute Genomics Platform"/>
            <consortium name="The Broad Institute Genome Sequencing Center for Infectious Disease"/>
            <person name="Wu L."/>
            <person name="Ma J."/>
        </authorList>
    </citation>
    <scope>NUCLEOTIDE SEQUENCE [LARGE SCALE GENOMIC DNA]</scope>
    <source>
        <strain evidence="5">NBRC 112502</strain>
    </source>
</reference>
<keyword evidence="5" id="KW-1185">Reference proteome</keyword>
<evidence type="ECO:0000256" key="2">
    <source>
        <dbReference type="PROSITE-ProRule" id="PRU00335"/>
    </source>
</evidence>
<feature type="domain" description="HTH tetR-type" evidence="3">
    <location>
        <begin position="28"/>
        <end position="88"/>
    </location>
</feature>
<dbReference type="Proteomes" id="UP001156641">
    <property type="component" value="Unassembled WGS sequence"/>
</dbReference>
<keyword evidence="1 2" id="KW-0238">DNA-binding</keyword>
<dbReference type="EMBL" id="BSOS01000066">
    <property type="protein sequence ID" value="GLR67431.1"/>
    <property type="molecule type" value="Genomic_DNA"/>
</dbReference>
<dbReference type="SUPFAM" id="SSF46689">
    <property type="entry name" value="Homeodomain-like"/>
    <property type="match status" value="1"/>
</dbReference>
<evidence type="ECO:0000313" key="5">
    <source>
        <dbReference type="Proteomes" id="UP001156641"/>
    </source>
</evidence>
<accession>A0ABQ6A4Q2</accession>
<evidence type="ECO:0000259" key="3">
    <source>
        <dbReference type="PROSITE" id="PS50977"/>
    </source>
</evidence>
<evidence type="ECO:0000256" key="1">
    <source>
        <dbReference type="ARBA" id="ARBA00023125"/>
    </source>
</evidence>
<dbReference type="Gene3D" id="1.10.357.10">
    <property type="entry name" value="Tetracycline Repressor, domain 2"/>
    <property type="match status" value="1"/>
</dbReference>
<feature type="DNA-binding region" description="H-T-H motif" evidence="2">
    <location>
        <begin position="51"/>
        <end position="70"/>
    </location>
</feature>
<gene>
    <name evidence="4" type="ORF">GCM10010909_21120</name>
</gene>
<protein>
    <recommendedName>
        <fullName evidence="3">HTH tetR-type domain-containing protein</fullName>
    </recommendedName>
</protein>
<dbReference type="RefSeq" id="WP_284258170.1">
    <property type="nucleotide sequence ID" value="NZ_BSOS01000066.1"/>
</dbReference>
<dbReference type="PROSITE" id="PS50977">
    <property type="entry name" value="HTH_TETR_2"/>
    <property type="match status" value="1"/>
</dbReference>
<proteinExistence type="predicted"/>
<organism evidence="4 5">
    <name type="scientific">Acidocella aquatica</name>
    <dbReference type="NCBI Taxonomy" id="1922313"/>
    <lineage>
        <taxon>Bacteria</taxon>
        <taxon>Pseudomonadati</taxon>
        <taxon>Pseudomonadota</taxon>
        <taxon>Alphaproteobacteria</taxon>
        <taxon>Acetobacterales</taxon>
        <taxon>Acidocellaceae</taxon>
        <taxon>Acidocella</taxon>
    </lineage>
</organism>
<evidence type="ECO:0000313" key="4">
    <source>
        <dbReference type="EMBL" id="GLR67431.1"/>
    </source>
</evidence>
<dbReference type="InterPro" id="IPR009057">
    <property type="entry name" value="Homeodomain-like_sf"/>
</dbReference>
<dbReference type="InterPro" id="IPR001647">
    <property type="entry name" value="HTH_TetR"/>
</dbReference>